<evidence type="ECO:0000256" key="17">
    <source>
        <dbReference type="ARBA" id="ARBA00023152"/>
    </source>
</evidence>
<comment type="similarity">
    <text evidence="6 21">Belongs to the pyruvate kinase family.</text>
</comment>
<dbReference type="GO" id="GO:0016301">
    <property type="term" value="F:kinase activity"/>
    <property type="evidence" value="ECO:0007669"/>
    <property type="project" value="UniProtKB-KW"/>
</dbReference>
<dbReference type="FunFam" id="3.30.499.10:FF:000002">
    <property type="entry name" value="Aconitate hydratase"/>
    <property type="match status" value="1"/>
</dbReference>
<sequence length="1482" mass="162562">MASSKDGHVDQNPYAHLIQTATINGENYRYFSLPELNDVRYERLPFSIRVLLESCVRNCDHFHIHTKDVENILNWEVNQDESIEIPFKPARVLLQDFTGVPAVVDFAAMRDVVKRLGGDPAKINPVCPADLVIDHSVQVDVSRSSDALQQNEIREFERNEERFRFLKWGSIALKNMQIIPPGSGIVHQVNLEYLARVVFSSNGMLYPDSVVGTDSHTTMVNGLGVVGWGVGGIEAEAVMLGQSISMVLPKVVGYKLIGELDQYTTSTDVVLTITKHLRSVGVVGKFVEFYGPGVAQLSIADRSTISNMCPEYGATVGYFPIDQMSMDYLQQTNRSEEKLSYIETFLKANKMFRDYTKSEEDPIYSDYYELDLSTVSSCCSGPKRPHDKVLVTNMKEDFKNCLTSPAGFKGFQIPPDKLDITIPFEFESKEEILSHGSVVMAAITSCTNTSNPSVMLGAGLLAKKAVDAGLKVLPYIKTSLSPGSGVVTYYLKESGVIPYLEELGFNIVGYGCMTCIGNSGPLFDEVSTAIEKGDLVAVGVLSGNRNYEGRVHPLTRANFLASPLLVIAYALAGTICIDFETEPLGYSADGKPIYLKDIWPTRNEIQVVEKKNVIPAMFKEVYSKITTGNDRWNKLATPDDLLYPWNPRSSYIKSPPFFDNMTKELPVIDSIKNAYVLMNFGDSVTTDHISPAGSIARNSPAARYLASLNLKPREFNSYGSRRGNDAVMARGTFANIRLVNKFMSKPGPKTLHIPTGATMDVFDAAEKYKQTNDSVIILAGKEYGSGSSRDWAAKGPSMLGVRAVLAESFERIHRSNLIGMGIIPLQYLPGESAESLGLTGKEQYTITVPSEIKPQLTTTVELSTGKTFEERTRCFESEGRLKRVKVVLPLALLFVALFIRHSSLLTCCINICKMAQLLAQPGAGELQRIHSSPFGLPGSGTQTNVGLSQQLQAACARSQLEHMVALDIDSEPCHVRMSGIVCTIGPACKDVDSLKKMMIEGMDVARLNFSHGSYEYHGETIKNVREATQKFDKPKIIAVALDTKGPEIRTGLLKGGPSAEVSLKTGAKIKITTNESAMEACDENTLYVDYKNITKVMKVGSRMYIDDGLISVIVKNMGSDYMDCEIENGGDLGSKKGCNLPGVPVDLPAVSEKDKQDLLFGVEQDVDMVFASFIRSADGVREIRKILGEKGKDIKIFVKIENHQGVKNFDEILKETDGVMVARGDLGIEIPPEKVFLAQKMMIAKCNKAGKPVICATQMLESMVKKPRPTRAEAGDVANAVLDGADCVMLSGETAKGSYPLDAVRMMAKIAREAESAVFHSQLFEELRRQTPTPTDATHTVAIAAVEASFKCHAAAIIVITTTGRSAHLISAYRPRCPILAVTRTAQVARQAHMYRGIIPIYYEEAAADDPMVDLDRRIYRGIGIGLQLKTIKKGDHLVIMSGVRHNNECNDTVRVLACPAISGEMPPIAGFKPLPKNTLGF</sequence>
<feature type="domain" description="Aconitase A/isopropylmalate dehydratase small subunit swivel" evidence="24">
    <location>
        <begin position="702"/>
        <end position="827"/>
    </location>
</feature>
<dbReference type="InterPro" id="IPR006249">
    <property type="entry name" value="Aconitase/IRP2"/>
</dbReference>
<evidence type="ECO:0000256" key="9">
    <source>
        <dbReference type="ARBA" id="ARBA00022723"/>
    </source>
</evidence>
<comment type="cofactor">
    <cofactor evidence="3">
        <name>[4Fe-4S] cluster</name>
        <dbReference type="ChEBI" id="CHEBI:49883"/>
    </cofactor>
</comment>
<dbReference type="FunFam" id="3.40.1380.20:FF:000001">
    <property type="entry name" value="Pyruvate kinase"/>
    <property type="match status" value="1"/>
</dbReference>
<feature type="domain" description="Pyruvate kinase C-terminal" evidence="25">
    <location>
        <begin position="1340"/>
        <end position="1456"/>
    </location>
</feature>
<dbReference type="InterPro" id="IPR015793">
    <property type="entry name" value="Pyrv_Knase_brl"/>
</dbReference>
<dbReference type="EC" id="2.7.1.40" evidence="21"/>
<keyword evidence="11 21" id="KW-0418">Kinase</keyword>
<keyword evidence="13 21" id="KW-0460">Magnesium</keyword>
<dbReference type="SUPFAM" id="SSF51621">
    <property type="entry name" value="Phosphoenolpyruvate/pyruvate domain"/>
    <property type="match status" value="1"/>
</dbReference>
<evidence type="ECO:0000259" key="22">
    <source>
        <dbReference type="Pfam" id="PF00224"/>
    </source>
</evidence>
<comment type="similarity">
    <text evidence="5">Belongs to the aconitase/IPM isomerase family.</text>
</comment>
<dbReference type="InterPro" id="IPR044137">
    <property type="entry name" value="AcnA_IRP_Swivel"/>
</dbReference>
<comment type="cofactor">
    <cofactor evidence="1">
        <name>Mg(2+)</name>
        <dbReference type="ChEBI" id="CHEBI:18420"/>
    </cofactor>
</comment>
<evidence type="ECO:0000259" key="25">
    <source>
        <dbReference type="Pfam" id="PF02887"/>
    </source>
</evidence>
<keyword evidence="12" id="KW-0067">ATP-binding</keyword>
<dbReference type="GO" id="GO:0000287">
    <property type="term" value="F:magnesium ion binding"/>
    <property type="evidence" value="ECO:0007669"/>
    <property type="project" value="InterPro"/>
</dbReference>
<dbReference type="FunFam" id="2.40.33.10:FF:000023">
    <property type="entry name" value="Pyruvate kinase PKM"/>
    <property type="match status" value="1"/>
</dbReference>
<dbReference type="InterPro" id="IPR001697">
    <property type="entry name" value="Pyr_Knase"/>
</dbReference>
<protein>
    <recommendedName>
        <fullName evidence="21">Pyruvate kinase</fullName>
        <ecNumber evidence="21">2.7.1.40</ecNumber>
    </recommendedName>
</protein>
<dbReference type="FunFam" id="3.20.20.60:FF:000025">
    <property type="entry name" value="Pyruvate kinase"/>
    <property type="match status" value="1"/>
</dbReference>
<dbReference type="GO" id="GO:0005524">
    <property type="term" value="F:ATP binding"/>
    <property type="evidence" value="ECO:0007669"/>
    <property type="project" value="UniProtKB-KW"/>
</dbReference>
<dbReference type="Pfam" id="PF00330">
    <property type="entry name" value="Aconitase"/>
    <property type="match status" value="1"/>
</dbReference>
<evidence type="ECO:0000256" key="4">
    <source>
        <dbReference type="ARBA" id="ARBA00004997"/>
    </source>
</evidence>
<dbReference type="GO" id="GO:0051539">
    <property type="term" value="F:4 iron, 4 sulfur cluster binding"/>
    <property type="evidence" value="ECO:0007669"/>
    <property type="project" value="UniProtKB-KW"/>
</dbReference>
<dbReference type="GO" id="GO:0072350">
    <property type="term" value="P:tricarboxylic acid metabolic process"/>
    <property type="evidence" value="ECO:0007669"/>
    <property type="project" value="UniProtKB-ARBA"/>
</dbReference>
<evidence type="ECO:0000256" key="12">
    <source>
        <dbReference type="ARBA" id="ARBA00022840"/>
    </source>
</evidence>
<proteinExistence type="inferred from homology"/>
<dbReference type="PANTHER" id="PTHR11670">
    <property type="entry name" value="ACONITASE/IRON-RESPONSIVE ELEMENT FAMILY MEMBER"/>
    <property type="match status" value="1"/>
</dbReference>
<dbReference type="GO" id="GO:0030955">
    <property type="term" value="F:potassium ion binding"/>
    <property type="evidence" value="ECO:0007669"/>
    <property type="project" value="InterPro"/>
</dbReference>
<dbReference type="Gene3D" id="6.10.190.10">
    <property type="match status" value="1"/>
</dbReference>
<dbReference type="FunFam" id="3.30.499.10:FF:000005">
    <property type="entry name" value="cytoplasmic aconitate hydratase"/>
    <property type="match status" value="1"/>
</dbReference>
<evidence type="ECO:0000259" key="23">
    <source>
        <dbReference type="Pfam" id="PF00330"/>
    </source>
</evidence>
<organism evidence="26 27">
    <name type="scientific">Octopus vulgaris</name>
    <name type="common">Common octopus</name>
    <dbReference type="NCBI Taxonomy" id="6645"/>
    <lineage>
        <taxon>Eukaryota</taxon>
        <taxon>Metazoa</taxon>
        <taxon>Spiralia</taxon>
        <taxon>Lophotrochozoa</taxon>
        <taxon>Mollusca</taxon>
        <taxon>Cephalopoda</taxon>
        <taxon>Coleoidea</taxon>
        <taxon>Octopodiformes</taxon>
        <taxon>Octopoda</taxon>
        <taxon>Incirrata</taxon>
        <taxon>Octopodidae</taxon>
        <taxon>Octopus</taxon>
    </lineage>
</organism>
<dbReference type="InterPro" id="IPR040442">
    <property type="entry name" value="Pyrv_kinase-like_dom_sf"/>
</dbReference>
<evidence type="ECO:0000256" key="19">
    <source>
        <dbReference type="ARBA" id="ARBA00023317"/>
    </source>
</evidence>
<keyword evidence="27" id="KW-1185">Reference proteome</keyword>
<dbReference type="SUPFAM" id="SSF53732">
    <property type="entry name" value="Aconitase iron-sulfur domain"/>
    <property type="match status" value="1"/>
</dbReference>
<evidence type="ECO:0000256" key="16">
    <source>
        <dbReference type="ARBA" id="ARBA00023014"/>
    </source>
</evidence>
<dbReference type="InterPro" id="IPR036008">
    <property type="entry name" value="Aconitase_4Fe-4S_dom"/>
</dbReference>
<keyword evidence="17 21" id="KW-0324">Glycolysis</keyword>
<dbReference type="GO" id="GO:0004743">
    <property type="term" value="F:pyruvate kinase activity"/>
    <property type="evidence" value="ECO:0007669"/>
    <property type="project" value="UniProtKB-EC"/>
</dbReference>
<dbReference type="NCBIfam" id="NF006757">
    <property type="entry name" value="PRK09277.1"/>
    <property type="match status" value="1"/>
</dbReference>
<dbReference type="SUPFAM" id="SSF52935">
    <property type="entry name" value="PK C-terminal domain-like"/>
    <property type="match status" value="1"/>
</dbReference>
<keyword evidence="15" id="KW-0408">Iron</keyword>
<dbReference type="NCBIfam" id="TIGR01341">
    <property type="entry name" value="aconitase_1"/>
    <property type="match status" value="1"/>
</dbReference>
<feature type="domain" description="Pyruvate kinase barrel" evidence="22">
    <location>
        <begin position="976"/>
        <end position="1304"/>
    </location>
</feature>
<dbReference type="SUPFAM" id="SSF50800">
    <property type="entry name" value="PK beta-barrel domain-like"/>
    <property type="match status" value="1"/>
</dbReference>
<evidence type="ECO:0000313" key="27">
    <source>
        <dbReference type="Proteomes" id="UP001162480"/>
    </source>
</evidence>
<dbReference type="CDD" id="cd01586">
    <property type="entry name" value="AcnA_IRP"/>
    <property type="match status" value="1"/>
</dbReference>
<evidence type="ECO:0000256" key="13">
    <source>
        <dbReference type="ARBA" id="ARBA00022842"/>
    </source>
</evidence>
<dbReference type="Gene3D" id="3.40.1380.20">
    <property type="entry name" value="Pyruvate kinase, C-terminal domain"/>
    <property type="match status" value="1"/>
</dbReference>
<dbReference type="NCBIfam" id="TIGR01064">
    <property type="entry name" value="pyruv_kin"/>
    <property type="match status" value="1"/>
</dbReference>
<dbReference type="PROSITE" id="PS00450">
    <property type="entry name" value="ACONITASE_1"/>
    <property type="match status" value="1"/>
</dbReference>
<dbReference type="NCBIfam" id="NF004491">
    <property type="entry name" value="PRK05826.1"/>
    <property type="match status" value="1"/>
</dbReference>
<dbReference type="Gene3D" id="3.20.19.10">
    <property type="entry name" value="Aconitase, domain 4"/>
    <property type="match status" value="1"/>
</dbReference>
<comment type="catalytic activity">
    <reaction evidence="20">
        <text>citrate = D-threo-isocitrate</text>
        <dbReference type="Rhea" id="RHEA:10336"/>
        <dbReference type="ChEBI" id="CHEBI:15562"/>
        <dbReference type="ChEBI" id="CHEBI:16947"/>
        <dbReference type="EC" id="4.2.1.3"/>
    </reaction>
</comment>
<name>A0AA36BKW9_OCTVU</name>
<dbReference type="PROSITE" id="PS01244">
    <property type="entry name" value="ACONITASE_2"/>
    <property type="match status" value="1"/>
</dbReference>
<accession>A0AA36BKW9</accession>
<evidence type="ECO:0000256" key="8">
    <source>
        <dbReference type="ARBA" id="ARBA00022679"/>
    </source>
</evidence>
<dbReference type="FunFam" id="3.20.19.10:FF:000001">
    <property type="entry name" value="Aconitate hydratase"/>
    <property type="match status" value="1"/>
</dbReference>
<reference evidence="26" key="1">
    <citation type="submission" date="2023-08" db="EMBL/GenBank/DDBJ databases">
        <authorList>
            <person name="Alioto T."/>
            <person name="Alioto T."/>
            <person name="Gomez Garrido J."/>
        </authorList>
    </citation>
    <scope>NUCLEOTIDE SEQUENCE</scope>
</reference>
<evidence type="ECO:0000256" key="2">
    <source>
        <dbReference type="ARBA" id="ARBA00001958"/>
    </source>
</evidence>
<keyword evidence="8 21" id="KW-0808">Transferase</keyword>
<dbReference type="InterPro" id="IPR000573">
    <property type="entry name" value="AconitaseA/IPMdHydase_ssu_swvl"/>
</dbReference>
<evidence type="ECO:0000256" key="3">
    <source>
        <dbReference type="ARBA" id="ARBA00001966"/>
    </source>
</evidence>
<evidence type="ECO:0000256" key="10">
    <source>
        <dbReference type="ARBA" id="ARBA00022741"/>
    </source>
</evidence>
<evidence type="ECO:0000256" key="11">
    <source>
        <dbReference type="ARBA" id="ARBA00022777"/>
    </source>
</evidence>
<dbReference type="CDD" id="cd01580">
    <property type="entry name" value="AcnA_IRP_Swivel"/>
    <property type="match status" value="1"/>
</dbReference>
<dbReference type="Pfam" id="PF00694">
    <property type="entry name" value="Aconitase_C"/>
    <property type="match status" value="1"/>
</dbReference>
<comment type="catalytic activity">
    <reaction evidence="21">
        <text>pyruvate + ATP = phosphoenolpyruvate + ADP + H(+)</text>
        <dbReference type="Rhea" id="RHEA:18157"/>
        <dbReference type="ChEBI" id="CHEBI:15361"/>
        <dbReference type="ChEBI" id="CHEBI:15378"/>
        <dbReference type="ChEBI" id="CHEBI:30616"/>
        <dbReference type="ChEBI" id="CHEBI:58702"/>
        <dbReference type="ChEBI" id="CHEBI:456216"/>
        <dbReference type="EC" id="2.7.1.40"/>
    </reaction>
</comment>
<keyword evidence="9" id="KW-0479">Metal-binding</keyword>
<evidence type="ECO:0000256" key="15">
    <source>
        <dbReference type="ARBA" id="ARBA00023004"/>
    </source>
</evidence>
<keyword evidence="19" id="KW-0670">Pyruvate</keyword>
<evidence type="ECO:0000256" key="6">
    <source>
        <dbReference type="ARBA" id="ARBA00008663"/>
    </source>
</evidence>
<comment type="cofactor">
    <cofactor evidence="2">
        <name>K(+)</name>
        <dbReference type="ChEBI" id="CHEBI:29103"/>
    </cofactor>
</comment>
<keyword evidence="7" id="KW-0004">4Fe-4S</keyword>
<keyword evidence="18" id="KW-0456">Lyase</keyword>
<dbReference type="Gene3D" id="3.20.20.60">
    <property type="entry name" value="Phosphoenolpyruvate-binding domains"/>
    <property type="match status" value="1"/>
</dbReference>
<dbReference type="GO" id="GO:0003994">
    <property type="term" value="F:aconitate hydratase activity"/>
    <property type="evidence" value="ECO:0007669"/>
    <property type="project" value="UniProtKB-EC"/>
</dbReference>
<dbReference type="InterPro" id="IPR015931">
    <property type="entry name" value="Acnase/IPM_dHydase_lsu_aba_1/3"/>
</dbReference>
<evidence type="ECO:0000256" key="1">
    <source>
        <dbReference type="ARBA" id="ARBA00001946"/>
    </source>
</evidence>
<keyword evidence="14" id="KW-0630">Potassium</keyword>
<dbReference type="InterPro" id="IPR001030">
    <property type="entry name" value="Acoase/IPM_deHydtase_lsu_aba"/>
</dbReference>
<evidence type="ECO:0000256" key="20">
    <source>
        <dbReference type="ARBA" id="ARBA00023501"/>
    </source>
</evidence>
<dbReference type="SUPFAM" id="SSF52016">
    <property type="entry name" value="LeuD/IlvD-like"/>
    <property type="match status" value="1"/>
</dbReference>
<dbReference type="InterPro" id="IPR018136">
    <property type="entry name" value="Aconitase_4Fe-4S_BS"/>
</dbReference>
<dbReference type="InterPro" id="IPR015928">
    <property type="entry name" value="Aconitase/3IPM_dehydase_swvl"/>
</dbReference>
<evidence type="ECO:0000256" key="21">
    <source>
        <dbReference type="RuleBase" id="RU000504"/>
    </source>
</evidence>
<dbReference type="Pfam" id="PF02887">
    <property type="entry name" value="PK_C"/>
    <property type="match status" value="1"/>
</dbReference>
<evidence type="ECO:0000259" key="24">
    <source>
        <dbReference type="Pfam" id="PF00694"/>
    </source>
</evidence>
<feature type="domain" description="Aconitase/3-isopropylmalate dehydratase large subunit alpha/beta/alpha" evidence="23">
    <location>
        <begin position="71"/>
        <end position="573"/>
    </location>
</feature>
<dbReference type="InterPro" id="IPR015813">
    <property type="entry name" value="Pyrv/PenolPyrv_kinase-like_dom"/>
</dbReference>
<evidence type="ECO:0000313" key="26">
    <source>
        <dbReference type="EMBL" id="CAI9736291.1"/>
    </source>
</evidence>
<dbReference type="NCBIfam" id="NF009520">
    <property type="entry name" value="PRK12881.1"/>
    <property type="match status" value="1"/>
</dbReference>
<evidence type="ECO:0000256" key="14">
    <source>
        <dbReference type="ARBA" id="ARBA00022958"/>
    </source>
</evidence>
<comment type="pathway">
    <text evidence="4 21">Carbohydrate degradation; glycolysis; pyruvate from D-glyceraldehyde 3-phosphate: step 5/5.</text>
</comment>
<dbReference type="EMBL" id="OX597831">
    <property type="protein sequence ID" value="CAI9736291.1"/>
    <property type="molecule type" value="Genomic_DNA"/>
</dbReference>
<evidence type="ECO:0000256" key="7">
    <source>
        <dbReference type="ARBA" id="ARBA00022485"/>
    </source>
</evidence>
<dbReference type="NCBIfam" id="NF004978">
    <property type="entry name" value="PRK06354.1"/>
    <property type="match status" value="1"/>
</dbReference>
<dbReference type="Proteomes" id="UP001162480">
    <property type="component" value="Chromosome 18"/>
</dbReference>
<dbReference type="InterPro" id="IPR036918">
    <property type="entry name" value="Pyrv_Knase_C_sf"/>
</dbReference>
<dbReference type="Gene3D" id="3.30.499.10">
    <property type="entry name" value="Aconitase, domain 3"/>
    <property type="match status" value="2"/>
</dbReference>
<keyword evidence="16" id="KW-0411">Iron-sulfur</keyword>
<evidence type="ECO:0000256" key="18">
    <source>
        <dbReference type="ARBA" id="ARBA00023239"/>
    </source>
</evidence>
<dbReference type="CDD" id="cd00288">
    <property type="entry name" value="Pyruvate_Kinase"/>
    <property type="match status" value="1"/>
</dbReference>
<evidence type="ECO:0000256" key="5">
    <source>
        <dbReference type="ARBA" id="ARBA00007185"/>
    </source>
</evidence>
<dbReference type="InterPro" id="IPR015806">
    <property type="entry name" value="Pyrv_Knase_insert_dom_sf"/>
</dbReference>
<dbReference type="Pfam" id="PF00224">
    <property type="entry name" value="PK"/>
    <property type="match status" value="1"/>
</dbReference>
<dbReference type="InterPro" id="IPR011037">
    <property type="entry name" value="Pyrv_Knase-like_insert_dom_sf"/>
</dbReference>
<keyword evidence="10" id="KW-0547">Nucleotide-binding</keyword>
<dbReference type="InterPro" id="IPR015795">
    <property type="entry name" value="Pyrv_Knase_C"/>
</dbReference>
<dbReference type="PRINTS" id="PR01050">
    <property type="entry name" value="PYRUVTKNASE"/>
</dbReference>
<dbReference type="Gene3D" id="2.40.33.10">
    <property type="entry name" value="PK beta-barrel domain-like"/>
    <property type="match status" value="1"/>
</dbReference>
<gene>
    <name evidence="26" type="ORF">OCTVUL_1B008614</name>
</gene>